<evidence type="ECO:0000313" key="3">
    <source>
        <dbReference type="EMBL" id="MFC6037481.1"/>
    </source>
</evidence>
<keyword evidence="4" id="KW-1185">Reference proteome</keyword>
<comment type="caution">
    <text evidence="3">The sequence shown here is derived from an EMBL/GenBank/DDBJ whole genome shotgun (WGS) entry which is preliminary data.</text>
</comment>
<dbReference type="RefSeq" id="WP_379881125.1">
    <property type="nucleotide sequence ID" value="NZ_JBHPON010000003.1"/>
</dbReference>
<reference evidence="3 4" key="1">
    <citation type="submission" date="2024-09" db="EMBL/GenBank/DDBJ databases">
        <authorList>
            <person name="Zhang Z.-H."/>
        </authorList>
    </citation>
    <scope>NUCLEOTIDE SEQUENCE [LARGE SCALE GENOMIC DNA]</scope>
    <source>
        <strain evidence="3 4">HHTR114</strain>
    </source>
</reference>
<evidence type="ECO:0000256" key="1">
    <source>
        <dbReference type="ARBA" id="ARBA00022842"/>
    </source>
</evidence>
<dbReference type="InterPro" id="IPR025877">
    <property type="entry name" value="MobA-like_NTP_Trfase"/>
</dbReference>
<keyword evidence="1" id="KW-0460">Magnesium</keyword>
<dbReference type="EMBL" id="JBHPON010000003">
    <property type="protein sequence ID" value="MFC6037481.1"/>
    <property type="molecule type" value="Genomic_DNA"/>
</dbReference>
<proteinExistence type="predicted"/>
<gene>
    <name evidence="3" type="ORF">ACFMB1_18140</name>
</gene>
<dbReference type="GO" id="GO:0016740">
    <property type="term" value="F:transferase activity"/>
    <property type="evidence" value="ECO:0007669"/>
    <property type="project" value="UniProtKB-KW"/>
</dbReference>
<organism evidence="3 4">
    <name type="scientific">Hyphococcus aureus</name>
    <dbReference type="NCBI Taxonomy" id="2666033"/>
    <lineage>
        <taxon>Bacteria</taxon>
        <taxon>Pseudomonadati</taxon>
        <taxon>Pseudomonadota</taxon>
        <taxon>Alphaproteobacteria</taxon>
        <taxon>Parvularculales</taxon>
        <taxon>Parvularculaceae</taxon>
        <taxon>Hyphococcus</taxon>
    </lineage>
</organism>
<evidence type="ECO:0000313" key="4">
    <source>
        <dbReference type="Proteomes" id="UP001596116"/>
    </source>
</evidence>
<feature type="domain" description="MobA-like NTP transferase" evidence="2">
    <location>
        <begin position="8"/>
        <end position="138"/>
    </location>
</feature>
<dbReference type="SUPFAM" id="SSF53448">
    <property type="entry name" value="Nucleotide-diphospho-sugar transferases"/>
    <property type="match status" value="1"/>
</dbReference>
<sequence length="265" mass="28391">MTEPRCTALVLAASRGSLDPLAQAGGVSHKCFIDIAGQPMLRRVVGAVLESGRAKRTIVLIEQESIEEAKAILAGLPGAEHITYMPSQDNIGSSVAAVAAPDMLPLVITTGDNALHTGEMFGFFCDALDGLTDDVAVGLTPATYVLEKYPDGNRAFHRFRDGAYSSCNLYAILTPHGIEGAQVFKSGGQFGKKPRRLIGAFGLFAFLLYRSRLFTLRTVLQTLSRGIGVRTAPVLMPYAEGPIDVDRPVDWELSNRIIAAREAAG</sequence>
<evidence type="ECO:0000259" key="2">
    <source>
        <dbReference type="Pfam" id="PF12804"/>
    </source>
</evidence>
<dbReference type="Proteomes" id="UP001596116">
    <property type="component" value="Unassembled WGS sequence"/>
</dbReference>
<accession>A0ABW1L1U6</accession>
<keyword evidence="3" id="KW-0808">Transferase</keyword>
<dbReference type="Pfam" id="PF12804">
    <property type="entry name" value="NTP_transf_3"/>
    <property type="match status" value="1"/>
</dbReference>
<protein>
    <submittedName>
        <fullName evidence="3">NTP transferase domain-containing protein</fullName>
    </submittedName>
</protein>
<name>A0ABW1L1U6_9PROT</name>
<dbReference type="Gene3D" id="3.90.550.10">
    <property type="entry name" value="Spore Coat Polysaccharide Biosynthesis Protein SpsA, Chain A"/>
    <property type="match status" value="1"/>
</dbReference>
<dbReference type="InterPro" id="IPR029044">
    <property type="entry name" value="Nucleotide-diphossugar_trans"/>
</dbReference>